<feature type="transmembrane region" description="Helical" evidence="9">
    <location>
        <begin position="222"/>
        <end position="253"/>
    </location>
</feature>
<gene>
    <name evidence="10" type="ORF">SAMN05192565_102297</name>
</gene>
<dbReference type="EMBL" id="FOPM01000002">
    <property type="protein sequence ID" value="SFG39309.1"/>
    <property type="molecule type" value="Genomic_DNA"/>
</dbReference>
<dbReference type="PANTHER" id="PTHR33281:SF19">
    <property type="entry name" value="VOLTAGE-DEPENDENT ANION CHANNEL-FORMING PROTEIN YNEE"/>
    <property type="match status" value="1"/>
</dbReference>
<sequence>MIVRSRPGLLTILFTLRGSILPQVAPKVLAITAIAVAVVAAESRWPEAFPITAGVGPFTLIGLALSIFLSFRNSACYDRWWEARRAWGTLIGETRGIARLLSALLPEPEHADLRRRVLRRISGFAHALHAQMRGGHEADAARPWLSPDEAESVARGANAADAVLGRLTADLGDAYRAGALTDVLFGVLEHRIAALSQAQIVCERILTTPLPFAYTLLLYRTAWIYCLLLPFGLAASLGWATPLAVALVAYTFFGLDALGDELEEPFGTDPNDLPLDALLHTLDGIVLDALGEPRPPSLKPNRYLLT</sequence>
<dbReference type="RefSeq" id="WP_091968786.1">
    <property type="nucleotide sequence ID" value="NZ_FOPM01000002.1"/>
</dbReference>
<dbReference type="Proteomes" id="UP000199229">
    <property type="component" value="Unassembled WGS sequence"/>
</dbReference>
<evidence type="ECO:0000256" key="6">
    <source>
        <dbReference type="ARBA" id="ARBA00023065"/>
    </source>
</evidence>
<dbReference type="GO" id="GO:0005254">
    <property type="term" value="F:chloride channel activity"/>
    <property type="evidence" value="ECO:0007669"/>
    <property type="project" value="InterPro"/>
</dbReference>
<evidence type="ECO:0000313" key="10">
    <source>
        <dbReference type="EMBL" id="SFG39309.1"/>
    </source>
</evidence>
<comment type="similarity">
    <text evidence="8">Belongs to the anion channel-forming bestrophin (TC 1.A.46) family.</text>
</comment>
<dbReference type="GO" id="GO:0005886">
    <property type="term" value="C:plasma membrane"/>
    <property type="evidence" value="ECO:0007669"/>
    <property type="project" value="UniProtKB-SubCell"/>
</dbReference>
<keyword evidence="4 9" id="KW-0812">Transmembrane</keyword>
<keyword evidence="3" id="KW-1003">Cell membrane</keyword>
<evidence type="ECO:0000256" key="3">
    <source>
        <dbReference type="ARBA" id="ARBA00022475"/>
    </source>
</evidence>
<evidence type="ECO:0000256" key="7">
    <source>
        <dbReference type="ARBA" id="ARBA00023136"/>
    </source>
</evidence>
<dbReference type="AlphaFoldDB" id="A0A1I2RIK7"/>
<keyword evidence="7 9" id="KW-0472">Membrane</keyword>
<keyword evidence="5 9" id="KW-1133">Transmembrane helix</keyword>
<name>A0A1I2RIK7_9HYPH</name>
<keyword evidence="2" id="KW-0813">Transport</keyword>
<evidence type="ECO:0000313" key="11">
    <source>
        <dbReference type="Proteomes" id="UP000199229"/>
    </source>
</evidence>
<keyword evidence="6" id="KW-0406">Ion transport</keyword>
<evidence type="ECO:0000256" key="2">
    <source>
        <dbReference type="ARBA" id="ARBA00022448"/>
    </source>
</evidence>
<dbReference type="InterPro" id="IPR044669">
    <property type="entry name" value="YneE/VCCN1/2-like"/>
</dbReference>
<comment type="subcellular location">
    <subcellularLocation>
        <location evidence="1">Cell membrane</location>
        <topology evidence="1">Multi-pass membrane protein</topology>
    </subcellularLocation>
</comment>
<proteinExistence type="inferred from homology"/>
<accession>A0A1I2RIK7</accession>
<dbReference type="STRING" id="582675.SAMN05192565_102297"/>
<dbReference type="PANTHER" id="PTHR33281">
    <property type="entry name" value="UPF0187 PROTEIN YNEE"/>
    <property type="match status" value="1"/>
</dbReference>
<reference evidence="11" key="1">
    <citation type="submission" date="2016-10" db="EMBL/GenBank/DDBJ databases">
        <authorList>
            <person name="Varghese N."/>
            <person name="Submissions S."/>
        </authorList>
    </citation>
    <scope>NUCLEOTIDE SEQUENCE [LARGE SCALE GENOMIC DNA]</scope>
    <source>
        <strain evidence="11">Gh-105</strain>
    </source>
</reference>
<protein>
    <submittedName>
        <fullName evidence="10">Putative membrane protein</fullName>
    </submittedName>
</protein>
<evidence type="ECO:0000256" key="8">
    <source>
        <dbReference type="ARBA" id="ARBA00034708"/>
    </source>
</evidence>
<dbReference type="Pfam" id="PF25539">
    <property type="entry name" value="Bestrophin_2"/>
    <property type="match status" value="1"/>
</dbReference>
<evidence type="ECO:0000256" key="9">
    <source>
        <dbReference type="SAM" id="Phobius"/>
    </source>
</evidence>
<evidence type="ECO:0000256" key="4">
    <source>
        <dbReference type="ARBA" id="ARBA00022692"/>
    </source>
</evidence>
<evidence type="ECO:0000256" key="5">
    <source>
        <dbReference type="ARBA" id="ARBA00022989"/>
    </source>
</evidence>
<keyword evidence="11" id="KW-1185">Reference proteome</keyword>
<evidence type="ECO:0000256" key="1">
    <source>
        <dbReference type="ARBA" id="ARBA00004651"/>
    </source>
</evidence>
<dbReference type="OrthoDB" id="445589at2"/>
<organism evidence="10 11">
    <name type="scientific">Methylobacterium gossipiicola</name>
    <dbReference type="NCBI Taxonomy" id="582675"/>
    <lineage>
        <taxon>Bacteria</taxon>
        <taxon>Pseudomonadati</taxon>
        <taxon>Pseudomonadota</taxon>
        <taxon>Alphaproteobacteria</taxon>
        <taxon>Hyphomicrobiales</taxon>
        <taxon>Methylobacteriaceae</taxon>
        <taxon>Methylobacterium</taxon>
    </lineage>
</organism>
<feature type="transmembrane region" description="Helical" evidence="9">
    <location>
        <begin position="49"/>
        <end position="71"/>
    </location>
</feature>